<dbReference type="PANTHER" id="PTHR11461:SF211">
    <property type="entry name" value="GH10112P-RELATED"/>
    <property type="match status" value="1"/>
</dbReference>
<comment type="similarity">
    <text evidence="1 4">Belongs to the serpin family.</text>
</comment>
<evidence type="ECO:0000256" key="4">
    <source>
        <dbReference type="RuleBase" id="RU000411"/>
    </source>
</evidence>
<feature type="chain" id="PRO_5034798018" evidence="5">
    <location>
        <begin position="30"/>
        <end position="416"/>
    </location>
</feature>
<dbReference type="InterPro" id="IPR042185">
    <property type="entry name" value="Serpin_sf_2"/>
</dbReference>
<evidence type="ECO:0000256" key="5">
    <source>
        <dbReference type="SAM" id="SignalP"/>
    </source>
</evidence>
<accession>A0A8D8TBZ5</accession>
<dbReference type="Pfam" id="PF00079">
    <property type="entry name" value="Serpin"/>
    <property type="match status" value="1"/>
</dbReference>
<dbReference type="AlphaFoldDB" id="A0A8D8TBZ5"/>
<dbReference type="SUPFAM" id="SSF56574">
    <property type="entry name" value="Serpins"/>
    <property type="match status" value="1"/>
</dbReference>
<dbReference type="GO" id="GO:0004867">
    <property type="term" value="F:serine-type endopeptidase inhibitor activity"/>
    <property type="evidence" value="ECO:0007669"/>
    <property type="project" value="UniProtKB-KW"/>
</dbReference>
<keyword evidence="5" id="KW-0732">Signal</keyword>
<evidence type="ECO:0000256" key="3">
    <source>
        <dbReference type="ARBA" id="ARBA00022900"/>
    </source>
</evidence>
<evidence type="ECO:0000256" key="2">
    <source>
        <dbReference type="ARBA" id="ARBA00022690"/>
    </source>
</evidence>
<dbReference type="InterPro" id="IPR023796">
    <property type="entry name" value="Serpin_dom"/>
</dbReference>
<evidence type="ECO:0000313" key="7">
    <source>
        <dbReference type="EMBL" id="CAG6685043.1"/>
    </source>
</evidence>
<evidence type="ECO:0000259" key="6">
    <source>
        <dbReference type="SMART" id="SM00093"/>
    </source>
</evidence>
<dbReference type="Gene3D" id="2.30.39.10">
    <property type="entry name" value="Alpha-1-antitrypsin, domain 1"/>
    <property type="match status" value="1"/>
</dbReference>
<keyword evidence="3" id="KW-0722">Serine protease inhibitor</keyword>
<dbReference type="GO" id="GO:0005615">
    <property type="term" value="C:extracellular space"/>
    <property type="evidence" value="ECO:0007669"/>
    <property type="project" value="InterPro"/>
</dbReference>
<keyword evidence="2" id="KW-0646">Protease inhibitor</keyword>
<name>A0A8D8TBZ5_9HEMI</name>
<protein>
    <submittedName>
        <fullName evidence="7">Serpin B9</fullName>
    </submittedName>
</protein>
<dbReference type="Gene3D" id="3.30.497.10">
    <property type="entry name" value="Antithrombin, subunit I, domain 2"/>
    <property type="match status" value="1"/>
</dbReference>
<dbReference type="CDD" id="cd19601">
    <property type="entry name" value="serpin42Da-like"/>
    <property type="match status" value="1"/>
</dbReference>
<evidence type="ECO:0000256" key="1">
    <source>
        <dbReference type="ARBA" id="ARBA00009500"/>
    </source>
</evidence>
<dbReference type="InterPro" id="IPR042178">
    <property type="entry name" value="Serpin_sf_1"/>
</dbReference>
<sequence>MAPPKTVVVLSLACFLLTVSVSQVKMSEALNTAVSAANNDFTKDVYWDLAANKADNAIISPLSLHVVLGLASFGAAGSTAEAMMKGLRIKHSETLLKDYKGIIDQLSKSPELKIANKIYFAQDVKLNPTYQTQAVDNFYSDLDKADFSNGQVAAKQINDWVSNHTNDKIKNLIEPSSLTADTKLVLVNAIHFKGKWATPFKPEFTKDGPFYLDETNSVQVPMMRIKESFYMYEEMGDDGFKMLELPYGSKDEQRFSMHIFLPNKRTGLAALEKKFFQTNESFAEKFGNIVKSTYSSEVEVTLPKFKIESTWDMNDLCKHLGMEVAFSDKADFSLMTENKMPLQISQVIQKAFIEVNEEGTEAAAATGVQFVNYSFTLPKKPREFKAAPPFIYAIRHKDTNAVLFVGNIRKIIMEKH</sequence>
<feature type="domain" description="Serpin" evidence="6">
    <location>
        <begin position="43"/>
        <end position="411"/>
    </location>
</feature>
<feature type="signal peptide" evidence="5">
    <location>
        <begin position="1"/>
        <end position="29"/>
    </location>
</feature>
<dbReference type="InterPro" id="IPR036186">
    <property type="entry name" value="Serpin_sf"/>
</dbReference>
<reference evidence="7" key="1">
    <citation type="submission" date="2021-05" db="EMBL/GenBank/DDBJ databases">
        <authorList>
            <person name="Alioto T."/>
            <person name="Alioto T."/>
            <person name="Gomez Garrido J."/>
        </authorList>
    </citation>
    <scope>NUCLEOTIDE SEQUENCE</scope>
</reference>
<dbReference type="PANTHER" id="PTHR11461">
    <property type="entry name" value="SERINE PROTEASE INHIBITOR, SERPIN"/>
    <property type="match status" value="1"/>
</dbReference>
<dbReference type="InterPro" id="IPR000215">
    <property type="entry name" value="Serpin_fam"/>
</dbReference>
<organism evidence="7">
    <name type="scientific">Cacopsylla melanoneura</name>
    <dbReference type="NCBI Taxonomy" id="428564"/>
    <lineage>
        <taxon>Eukaryota</taxon>
        <taxon>Metazoa</taxon>
        <taxon>Ecdysozoa</taxon>
        <taxon>Arthropoda</taxon>
        <taxon>Hexapoda</taxon>
        <taxon>Insecta</taxon>
        <taxon>Pterygota</taxon>
        <taxon>Neoptera</taxon>
        <taxon>Paraneoptera</taxon>
        <taxon>Hemiptera</taxon>
        <taxon>Sternorrhyncha</taxon>
        <taxon>Psylloidea</taxon>
        <taxon>Psyllidae</taxon>
        <taxon>Psyllinae</taxon>
        <taxon>Cacopsylla</taxon>
    </lineage>
</organism>
<dbReference type="EMBL" id="HBUF01270461">
    <property type="protein sequence ID" value="CAG6685043.1"/>
    <property type="molecule type" value="Transcribed_RNA"/>
</dbReference>
<proteinExistence type="inferred from homology"/>
<dbReference type="SMART" id="SM00093">
    <property type="entry name" value="SERPIN"/>
    <property type="match status" value="1"/>
</dbReference>